<feature type="binding site" evidence="5">
    <location>
        <position position="204"/>
    </location>
    <ligand>
        <name>ATP</name>
        <dbReference type="ChEBI" id="CHEBI:30616"/>
    </ligand>
</feature>
<evidence type="ECO:0000256" key="5">
    <source>
        <dbReference type="HAMAP-Rule" id="MF_01407"/>
    </source>
</evidence>
<dbReference type="Gene3D" id="3.40.50.300">
    <property type="entry name" value="P-loop containing nucleotide triphosphate hydrolases"/>
    <property type="match status" value="1"/>
</dbReference>
<dbReference type="SUPFAM" id="SSF52540">
    <property type="entry name" value="P-loop containing nucleoside triphosphate hydrolases"/>
    <property type="match status" value="1"/>
</dbReference>
<dbReference type="Proteomes" id="UP000186879">
    <property type="component" value="Chromosome"/>
</dbReference>
<evidence type="ECO:0000313" key="9">
    <source>
        <dbReference type="EMBL" id="RNI10779.1"/>
    </source>
</evidence>
<reference evidence="8 11" key="1">
    <citation type="submission" date="2016-10" db="EMBL/GenBank/DDBJ databases">
        <title>Methanohalophilus halophilus.</title>
        <authorList>
            <person name="L'haridon S."/>
        </authorList>
    </citation>
    <scope>NUCLEOTIDE SEQUENCE [LARGE SCALE GENOMIC DNA]</scope>
    <source>
        <strain evidence="8 11">Z-7982</strain>
    </source>
</reference>
<dbReference type="NCBIfam" id="TIGR02928">
    <property type="entry name" value="orc1/cdc6 family replication initiation protein"/>
    <property type="match status" value="1"/>
</dbReference>
<dbReference type="Gene3D" id="1.10.8.60">
    <property type="match status" value="1"/>
</dbReference>
<dbReference type="SMART" id="SM01074">
    <property type="entry name" value="Cdc6_C"/>
    <property type="match status" value="1"/>
</dbReference>
<dbReference type="Pfam" id="PF13191">
    <property type="entry name" value="AAA_16"/>
    <property type="match status" value="1"/>
</dbReference>
<proteinExistence type="inferred from homology"/>
<evidence type="ECO:0000313" key="12">
    <source>
        <dbReference type="Proteomes" id="UP000198669"/>
    </source>
</evidence>
<dbReference type="SUPFAM" id="SSF46785">
    <property type="entry name" value="Winged helix' DNA-binding domain"/>
    <property type="match status" value="1"/>
</dbReference>
<organism evidence="8 11">
    <name type="scientific">Methanohalophilus halophilus</name>
    <dbReference type="NCBI Taxonomy" id="2177"/>
    <lineage>
        <taxon>Archaea</taxon>
        <taxon>Methanobacteriati</taxon>
        <taxon>Methanobacteriota</taxon>
        <taxon>Stenosarchaea group</taxon>
        <taxon>Methanomicrobia</taxon>
        <taxon>Methanosarcinales</taxon>
        <taxon>Methanosarcinaceae</taxon>
        <taxon>Methanohalophilus</taxon>
    </lineage>
</organism>
<dbReference type="InterPro" id="IPR041664">
    <property type="entry name" value="AAA_16"/>
</dbReference>
<dbReference type="Pfam" id="PF22703">
    <property type="entry name" value="Cdc6_lid"/>
    <property type="match status" value="1"/>
</dbReference>
<dbReference type="EMBL" id="FNMU01000001">
    <property type="protein sequence ID" value="SDW03665.1"/>
    <property type="molecule type" value="Genomic_DNA"/>
</dbReference>
<dbReference type="SMART" id="SM00382">
    <property type="entry name" value="AAA"/>
    <property type="match status" value="1"/>
</dbReference>
<comment type="function">
    <text evidence="5">Involved in regulation of DNA replication.</text>
</comment>
<evidence type="ECO:0000256" key="1">
    <source>
        <dbReference type="ARBA" id="ARBA00006184"/>
    </source>
</evidence>
<evidence type="ECO:0000259" key="7">
    <source>
        <dbReference type="SMART" id="SM01074"/>
    </source>
</evidence>
<evidence type="ECO:0000313" key="10">
    <source>
        <dbReference type="EMBL" id="SDW03665.1"/>
    </source>
</evidence>
<dbReference type="EMBL" id="RJJG01000001">
    <property type="protein sequence ID" value="RNI10779.1"/>
    <property type="molecule type" value="Genomic_DNA"/>
</dbReference>
<dbReference type="InterPro" id="IPR015163">
    <property type="entry name" value="Cdc6_C"/>
</dbReference>
<feature type="domain" description="Cdc6 C-terminal" evidence="7">
    <location>
        <begin position="297"/>
        <end position="369"/>
    </location>
</feature>
<keyword evidence="4 5" id="KW-0067">ATP-binding</keyword>
<accession>A0A1L3Q0F1</accession>
<dbReference type="InterPro" id="IPR003593">
    <property type="entry name" value="AAA+_ATPase"/>
</dbReference>
<comment type="similarity">
    <text evidence="1 5">Belongs to the CDC6/cdc18 family.</text>
</comment>
<dbReference type="EMBL" id="CP017921">
    <property type="protein sequence ID" value="APH38352.1"/>
    <property type="molecule type" value="Genomic_DNA"/>
</dbReference>
<dbReference type="HAMAP" id="MF_01407">
    <property type="entry name" value="ORC1_type_DNA_replic_protein"/>
    <property type="match status" value="1"/>
</dbReference>
<dbReference type="NCBIfam" id="NF001626">
    <property type="entry name" value="PRK00411.1-5"/>
    <property type="match status" value="1"/>
</dbReference>
<keyword evidence="11" id="KW-1185">Reference proteome</keyword>
<dbReference type="Proteomes" id="UP000267921">
    <property type="component" value="Unassembled WGS sequence"/>
</dbReference>
<evidence type="ECO:0000313" key="13">
    <source>
        <dbReference type="Proteomes" id="UP000267921"/>
    </source>
</evidence>
<dbReference type="AlphaFoldDB" id="A0A1L3Q0F1"/>
<dbReference type="STRING" id="2177.BHR79_01855"/>
<dbReference type="OrthoDB" id="53276at2157"/>
<gene>
    <name evidence="8" type="primary">cdc6</name>
    <name evidence="8" type="ORF">BHR79_01855</name>
    <name evidence="9" type="ORF">EFE40_00930</name>
    <name evidence="10" type="ORF">SAMN04515625_0196</name>
</gene>
<keyword evidence="3 5" id="KW-0547">Nucleotide-binding</keyword>
<sequence>MKNNMLLWDETIFRDPIVLELDYLPEQFMHRDSQLQSLIYSLKPAVKGMRPINCLVYGPPGTGKTSAVLKVFEEIEAHTSDVVLVKINCQMDSTRFAVVSRIYRKLFNIDPPSSGVAFRKLFEKIVLKLIEKDKVMVVCLDDINYLFHGGHADEIMYSILRAHEQYPGVKMGVIAIVSDTGKLYRFDPKVSSVFLPEEIEFPPYSYDEVGDIISSRIQLAFYPEVVPEEVREKIVNYVDVTGDLRVGIDLLKRSGLNAEKRASKNISEDDVSRAYESSRLLHLRRNISSLTDYEKKILRLVAENDEIKAGKLYELFNENNELGYTRFYGLVNKLKDSHYLDVSFSGEGMRGRTRIIRLNYPADDVIKCIGG</sequence>
<dbReference type="PANTHER" id="PTHR10763">
    <property type="entry name" value="CELL DIVISION CONTROL PROTEIN 6-RELATED"/>
    <property type="match status" value="1"/>
</dbReference>
<dbReference type="InterPro" id="IPR014277">
    <property type="entry name" value="Orc1/Cdc6_arc"/>
</dbReference>
<evidence type="ECO:0000256" key="2">
    <source>
        <dbReference type="ARBA" id="ARBA00022705"/>
    </source>
</evidence>
<feature type="binding site" evidence="5">
    <location>
        <begin position="62"/>
        <end position="66"/>
    </location>
    <ligand>
        <name>ATP</name>
        <dbReference type="ChEBI" id="CHEBI:30616"/>
    </ligand>
</feature>
<keyword evidence="8" id="KW-0131">Cell cycle</keyword>
<dbReference type="GeneID" id="30582462"/>
<evidence type="ECO:0000256" key="3">
    <source>
        <dbReference type="ARBA" id="ARBA00022741"/>
    </source>
</evidence>
<dbReference type="GO" id="GO:0006260">
    <property type="term" value="P:DNA replication"/>
    <property type="evidence" value="ECO:0007669"/>
    <property type="project" value="UniProtKB-UniRule"/>
</dbReference>
<evidence type="ECO:0000259" key="6">
    <source>
        <dbReference type="SMART" id="SM00382"/>
    </source>
</evidence>
<keyword evidence="2 5" id="KW-0235">DNA replication</keyword>
<dbReference type="InterPro" id="IPR036388">
    <property type="entry name" value="WH-like_DNA-bd_sf"/>
</dbReference>
<dbReference type="PANTHER" id="PTHR10763:SF26">
    <property type="entry name" value="CELL DIVISION CONTROL PROTEIN 6 HOMOLOG"/>
    <property type="match status" value="1"/>
</dbReference>
<dbReference type="Gene3D" id="1.10.10.10">
    <property type="entry name" value="Winged helix-like DNA-binding domain superfamily/Winged helix DNA-binding domain"/>
    <property type="match status" value="1"/>
</dbReference>
<dbReference type="GO" id="GO:0051301">
    <property type="term" value="P:cell division"/>
    <property type="evidence" value="ECO:0007669"/>
    <property type="project" value="UniProtKB-KW"/>
</dbReference>
<feature type="binding site" evidence="5">
    <location>
        <position position="216"/>
    </location>
    <ligand>
        <name>ATP</name>
        <dbReference type="ChEBI" id="CHEBI:30616"/>
    </ligand>
</feature>
<dbReference type="KEGG" id="mhaz:BHR79_01855"/>
<feature type="domain" description="AAA+ ATPase" evidence="6">
    <location>
        <begin position="50"/>
        <end position="205"/>
    </location>
</feature>
<reference evidence="10 12" key="2">
    <citation type="submission" date="2016-10" db="EMBL/GenBank/DDBJ databases">
        <authorList>
            <person name="de Groot N.N."/>
        </authorList>
    </citation>
    <scope>NUCLEOTIDE SEQUENCE [LARGE SCALE GENOMIC DNA]</scope>
    <source>
        <strain evidence="10 12">Z-7982</strain>
    </source>
</reference>
<dbReference type="GO" id="GO:0005524">
    <property type="term" value="F:ATP binding"/>
    <property type="evidence" value="ECO:0007669"/>
    <property type="project" value="UniProtKB-UniRule"/>
</dbReference>
<evidence type="ECO:0000313" key="11">
    <source>
        <dbReference type="Proteomes" id="UP000186879"/>
    </source>
</evidence>
<dbReference type="InterPro" id="IPR050311">
    <property type="entry name" value="ORC1/CDC6"/>
</dbReference>
<dbReference type="RefSeq" id="WP_072560666.1">
    <property type="nucleotide sequence ID" value="NZ_CP017921.1"/>
</dbReference>
<dbReference type="InterPro" id="IPR027417">
    <property type="entry name" value="P-loop_NTPase"/>
</dbReference>
<keyword evidence="8" id="KW-0132">Cell division</keyword>
<reference evidence="9 13" key="3">
    <citation type="submission" date="2018-10" db="EMBL/GenBank/DDBJ databases">
        <title>Cultivation of a novel Methanohalophilus strain from Kebrit Deep of the Red Sea and a genomic comparison of members of the genus Methanohalophilus.</title>
        <authorList>
            <person name="Guan Y."/>
            <person name="Ngugi D.K."/>
            <person name="Stingl U."/>
        </authorList>
    </citation>
    <scope>NUCLEOTIDE SEQUENCE [LARGE SCALE GENOMIC DNA]</scope>
    <source>
        <strain evidence="9 13">DSM 3094</strain>
    </source>
</reference>
<dbReference type="NCBIfam" id="NF001624">
    <property type="entry name" value="PRK00411.1-2"/>
    <property type="match status" value="1"/>
</dbReference>
<dbReference type="InterPro" id="IPR055237">
    <property type="entry name" value="Cdc6_lid"/>
</dbReference>
<evidence type="ECO:0000256" key="4">
    <source>
        <dbReference type="ARBA" id="ARBA00022840"/>
    </source>
</evidence>
<dbReference type="Proteomes" id="UP000198669">
    <property type="component" value="Unassembled WGS sequence"/>
</dbReference>
<dbReference type="InterPro" id="IPR036390">
    <property type="entry name" value="WH_DNA-bd_sf"/>
</dbReference>
<protein>
    <recommendedName>
        <fullName evidence="5">ORC1-type DNA replication protein</fullName>
    </recommendedName>
</protein>
<evidence type="ECO:0000313" key="8">
    <source>
        <dbReference type="EMBL" id="APH38352.1"/>
    </source>
</evidence>
<name>A0A1L3Q0F1_9EURY</name>